<reference evidence="7 8" key="1">
    <citation type="journal article" date="2005" name="Nucleic Acids Res.">
        <title>Genomic blueprint of Hahella chejuensis, a marine microbe producing an algicidal agent.</title>
        <authorList>
            <person name="Jeong H."/>
            <person name="Yim J.H."/>
            <person name="Lee C."/>
            <person name="Choi S.-H."/>
            <person name="Park Y.K."/>
            <person name="Yoon S.H."/>
            <person name="Hur C.-G."/>
            <person name="Kang H.-Y."/>
            <person name="Kim D."/>
            <person name="Lee H.H."/>
            <person name="Park K.H."/>
            <person name="Park S.-H."/>
            <person name="Park H.-S."/>
            <person name="Lee H.K."/>
            <person name="Oh T.K."/>
            <person name="Kim J.F."/>
        </authorList>
    </citation>
    <scope>NUCLEOTIDE SEQUENCE [LARGE SCALE GENOMIC DNA]</scope>
    <source>
        <strain evidence="7 8">KCTC 2396</strain>
    </source>
</reference>
<dbReference type="GO" id="GO:0015171">
    <property type="term" value="F:amino acid transmembrane transporter activity"/>
    <property type="evidence" value="ECO:0007669"/>
    <property type="project" value="TreeGrafter"/>
</dbReference>
<protein>
    <submittedName>
        <fullName evidence="7">Putative threonine efflux protein</fullName>
    </submittedName>
</protein>
<evidence type="ECO:0000256" key="5">
    <source>
        <dbReference type="ARBA" id="ARBA00023136"/>
    </source>
</evidence>
<comment type="subcellular location">
    <subcellularLocation>
        <location evidence="1">Cell membrane</location>
        <topology evidence="1">Multi-pass membrane protein</topology>
    </subcellularLocation>
</comment>
<proteinExistence type="predicted"/>
<accession>Q2SPU0</accession>
<dbReference type="OrthoDB" id="9804822at2"/>
<evidence type="ECO:0000313" key="8">
    <source>
        <dbReference type="Proteomes" id="UP000000238"/>
    </source>
</evidence>
<dbReference type="eggNOG" id="COG1280">
    <property type="taxonomic scope" value="Bacteria"/>
</dbReference>
<evidence type="ECO:0000256" key="6">
    <source>
        <dbReference type="SAM" id="Phobius"/>
    </source>
</evidence>
<dbReference type="STRING" id="349521.HCH_00424"/>
<keyword evidence="2" id="KW-1003">Cell membrane</keyword>
<evidence type="ECO:0000313" key="7">
    <source>
        <dbReference type="EMBL" id="ABC27334.1"/>
    </source>
</evidence>
<dbReference type="Proteomes" id="UP000000238">
    <property type="component" value="Chromosome"/>
</dbReference>
<dbReference type="PANTHER" id="PTHR30086:SF20">
    <property type="entry name" value="ARGININE EXPORTER PROTEIN ARGO-RELATED"/>
    <property type="match status" value="1"/>
</dbReference>
<evidence type="ECO:0000256" key="3">
    <source>
        <dbReference type="ARBA" id="ARBA00022692"/>
    </source>
</evidence>
<dbReference type="Pfam" id="PF01810">
    <property type="entry name" value="LysE"/>
    <property type="match status" value="1"/>
</dbReference>
<keyword evidence="4 6" id="KW-1133">Transmembrane helix</keyword>
<dbReference type="HOGENOM" id="CLU_079569_2_3_6"/>
<gene>
    <name evidence="7" type="ordered locus">HCH_00424</name>
</gene>
<keyword evidence="3 6" id="KW-0812">Transmembrane</keyword>
<feature type="transmembrane region" description="Helical" evidence="6">
    <location>
        <begin position="144"/>
        <end position="169"/>
    </location>
</feature>
<dbReference type="GO" id="GO:0005886">
    <property type="term" value="C:plasma membrane"/>
    <property type="evidence" value="ECO:0007669"/>
    <property type="project" value="UniProtKB-SubCell"/>
</dbReference>
<keyword evidence="8" id="KW-1185">Reference proteome</keyword>
<feature type="transmembrane region" description="Helical" evidence="6">
    <location>
        <begin position="113"/>
        <end position="138"/>
    </location>
</feature>
<feature type="transmembrane region" description="Helical" evidence="6">
    <location>
        <begin position="6"/>
        <end position="27"/>
    </location>
</feature>
<dbReference type="RefSeq" id="WP_011394411.1">
    <property type="nucleotide sequence ID" value="NC_007645.1"/>
</dbReference>
<dbReference type="PIRSF" id="PIRSF006324">
    <property type="entry name" value="LeuE"/>
    <property type="match status" value="1"/>
</dbReference>
<evidence type="ECO:0000256" key="1">
    <source>
        <dbReference type="ARBA" id="ARBA00004651"/>
    </source>
</evidence>
<organism evidence="7 8">
    <name type="scientific">Hahella chejuensis (strain KCTC 2396)</name>
    <dbReference type="NCBI Taxonomy" id="349521"/>
    <lineage>
        <taxon>Bacteria</taxon>
        <taxon>Pseudomonadati</taxon>
        <taxon>Pseudomonadota</taxon>
        <taxon>Gammaproteobacteria</taxon>
        <taxon>Oceanospirillales</taxon>
        <taxon>Hahellaceae</taxon>
        <taxon>Hahella</taxon>
    </lineage>
</organism>
<name>Q2SPU0_HAHCH</name>
<dbReference type="KEGG" id="hch:HCH_00424"/>
<dbReference type="PANTHER" id="PTHR30086">
    <property type="entry name" value="ARGININE EXPORTER PROTEIN ARGO"/>
    <property type="match status" value="1"/>
</dbReference>
<feature type="transmembrane region" description="Helical" evidence="6">
    <location>
        <begin position="65"/>
        <end position="88"/>
    </location>
</feature>
<dbReference type="InterPro" id="IPR001123">
    <property type="entry name" value="LeuE-type"/>
</dbReference>
<evidence type="ECO:0000256" key="4">
    <source>
        <dbReference type="ARBA" id="ARBA00022989"/>
    </source>
</evidence>
<dbReference type="AlphaFoldDB" id="Q2SPU0"/>
<sequence>MSLDSYLMFVAASLIVVMIPGPSVMLVVSQALSSGKGSVTPLAAGVGLGDLVAMTLSFLGLGAILAASALTFTILKWVGALYLAYLGVKMFRASSSLTAEDGQVADASGRSQFISAFITTALNPKSIIFFIAFVPQFVSTEAALVPQFFILGATFLVLGVLNAAMYALFAGKLRSMLRNPKALQRFNRVGGSLLVGAGVLTAATRHG</sequence>
<evidence type="ECO:0000256" key="2">
    <source>
        <dbReference type="ARBA" id="ARBA00022475"/>
    </source>
</evidence>
<dbReference type="EMBL" id="CP000155">
    <property type="protein sequence ID" value="ABC27334.1"/>
    <property type="molecule type" value="Genomic_DNA"/>
</dbReference>
<keyword evidence="5 6" id="KW-0472">Membrane</keyword>